<reference evidence="3 4" key="1">
    <citation type="journal article" date="2015" name="Genome Announc.">
        <title>Complete Genome Sequence of Bartonella ancashensis Strain 20.00, Isolated from the Blood of a Patient with Verruga Peruana.</title>
        <authorList>
            <person name="Hang J."/>
            <person name="Mullins K.E."/>
            <person name="Clifford R.J."/>
            <person name="Onmus-Leone F."/>
            <person name="Yang Y."/>
            <person name="Jiang J."/>
            <person name="Leguia M."/>
            <person name="Kasper M.R."/>
            <person name="Maguina C."/>
            <person name="Lesho E.P."/>
            <person name="Jarman R.G."/>
            <person name="Richards A.L."/>
            <person name="Blazes D."/>
        </authorList>
    </citation>
    <scope>NUCLEOTIDE SEQUENCE [LARGE SCALE GENOMIC DNA]</scope>
    <source>
        <strain evidence="3 4">20.00</strain>
    </source>
</reference>
<dbReference type="KEGG" id="banc:PU02_0152"/>
<dbReference type="Proteomes" id="UP000057213">
    <property type="component" value="Chromosome"/>
</dbReference>
<accession>A0A0M5KSA9</accession>
<dbReference type="GO" id="GO:0044780">
    <property type="term" value="P:bacterial-type flagellum assembly"/>
    <property type="evidence" value="ECO:0007669"/>
    <property type="project" value="InterPro"/>
</dbReference>
<evidence type="ECO:0000313" key="3">
    <source>
        <dbReference type="EMBL" id="ALE02966.1"/>
    </source>
</evidence>
<keyword evidence="4" id="KW-1185">Reference proteome</keyword>
<dbReference type="PANTHER" id="PTHR36307">
    <property type="entry name" value="FLAGELLA BASAL BODY P-RING FORMATION PROTEIN FLGA"/>
    <property type="match status" value="1"/>
</dbReference>
<dbReference type="STRING" id="1318743.PU02_0152"/>
<keyword evidence="3" id="KW-0282">Flagellum</keyword>
<comment type="function">
    <text evidence="1">Involved in the assembly process of the P-ring formation. It may associate with FlgF on the rod constituting a structure essential for the P-ring assembly or may act as a modulator protein for the P-ring assembly.</text>
</comment>
<sequence length="152" mass="16648">MKRKSLFLVNFFFSLLVLAEAHADRVRFLVPDQSIQVGQRIVDINLNEKDFFIKSNSASSYVVDMKQVMNKVAVRPLKAGRPIALSSLGEPILVERGQTAKLIFQTSNLQITALGVVLQSGSSGDVVRVRNADSGRIVMGTVLQDGSVRVGF</sequence>
<feature type="domain" description="Flagella basal body P-ring formation protein FlgA SAF" evidence="2">
    <location>
        <begin position="29"/>
        <end position="150"/>
    </location>
</feature>
<keyword evidence="1" id="KW-0732">Signal</keyword>
<dbReference type="InterPro" id="IPR039246">
    <property type="entry name" value="Flagellar_FlgA"/>
</dbReference>
<evidence type="ECO:0000313" key="4">
    <source>
        <dbReference type="Proteomes" id="UP000057213"/>
    </source>
</evidence>
<organism evidence="3 4">
    <name type="scientific">Bartonella ancashensis</name>
    <dbReference type="NCBI Taxonomy" id="1318743"/>
    <lineage>
        <taxon>Bacteria</taxon>
        <taxon>Pseudomonadati</taxon>
        <taxon>Pseudomonadota</taxon>
        <taxon>Alphaproteobacteria</taxon>
        <taxon>Hyphomicrobiales</taxon>
        <taxon>Bartonellaceae</taxon>
        <taxon>Bartonella</taxon>
    </lineage>
</organism>
<keyword evidence="3" id="KW-0969">Cilium</keyword>
<evidence type="ECO:0000256" key="1">
    <source>
        <dbReference type="RuleBase" id="RU362063"/>
    </source>
</evidence>
<dbReference type="CDD" id="cd11614">
    <property type="entry name" value="SAF_CpaB_FlgA_like"/>
    <property type="match status" value="1"/>
</dbReference>
<feature type="signal peptide" evidence="1">
    <location>
        <begin position="1"/>
        <end position="23"/>
    </location>
</feature>
<gene>
    <name evidence="3" type="ORF">PU02_0152</name>
</gene>
<dbReference type="GO" id="GO:0042597">
    <property type="term" value="C:periplasmic space"/>
    <property type="evidence" value="ECO:0007669"/>
    <property type="project" value="UniProtKB-SubCell"/>
</dbReference>
<dbReference type="NCBIfam" id="TIGR03170">
    <property type="entry name" value="flgA_cterm"/>
    <property type="match status" value="1"/>
</dbReference>
<dbReference type="OrthoDB" id="8448733at2"/>
<comment type="similarity">
    <text evidence="1">Belongs to the FlgA family.</text>
</comment>
<protein>
    <recommendedName>
        <fullName evidence="1">Flagella basal body P-ring formation protein FlgA</fullName>
    </recommendedName>
</protein>
<evidence type="ECO:0000259" key="2">
    <source>
        <dbReference type="Pfam" id="PF13144"/>
    </source>
</evidence>
<keyword evidence="3" id="KW-0966">Cell projection</keyword>
<comment type="subcellular location">
    <subcellularLocation>
        <location evidence="1">Periplasm</location>
    </subcellularLocation>
</comment>
<dbReference type="InterPro" id="IPR017585">
    <property type="entry name" value="SAF_FlgA"/>
</dbReference>
<dbReference type="PANTHER" id="PTHR36307:SF1">
    <property type="entry name" value="FLAGELLA BASAL BODY P-RING FORMATION PROTEIN FLGA"/>
    <property type="match status" value="1"/>
</dbReference>
<dbReference type="AlphaFoldDB" id="A0A0M5KSA9"/>
<dbReference type="PATRIC" id="fig|1318743.3.peg.157"/>
<name>A0A0M5KSA9_9HYPH</name>
<dbReference type="Gene3D" id="2.30.30.760">
    <property type="match status" value="1"/>
</dbReference>
<dbReference type="RefSeq" id="WP_053943652.1">
    <property type="nucleotide sequence ID" value="NZ_CP010401.1"/>
</dbReference>
<dbReference type="Pfam" id="PF13144">
    <property type="entry name" value="ChapFlgA"/>
    <property type="match status" value="1"/>
</dbReference>
<feature type="chain" id="PRO_5005732164" description="Flagella basal body P-ring formation protein FlgA" evidence="1">
    <location>
        <begin position="24"/>
        <end position="152"/>
    </location>
</feature>
<keyword evidence="1" id="KW-0574">Periplasm</keyword>
<proteinExistence type="inferred from homology"/>
<dbReference type="EMBL" id="CP010401">
    <property type="protein sequence ID" value="ALE02966.1"/>
    <property type="molecule type" value="Genomic_DNA"/>
</dbReference>
<keyword evidence="1" id="KW-1005">Bacterial flagellum biogenesis</keyword>